<dbReference type="AlphaFoldDB" id="A0A9N9KDM2"/>
<name>A0A9N9KDM2_9GLOM</name>
<keyword evidence="2" id="KW-1185">Reference proteome</keyword>
<gene>
    <name evidence="1" type="ORF">CPELLU_LOCUS20025</name>
</gene>
<evidence type="ECO:0000313" key="2">
    <source>
        <dbReference type="Proteomes" id="UP000789759"/>
    </source>
</evidence>
<dbReference type="Proteomes" id="UP000789759">
    <property type="component" value="Unassembled WGS sequence"/>
</dbReference>
<sequence>CQPHYTEIFRENIKKIIEIKQEVRNLSKNDLLEYIKTVFYLNVIADIIIKTITDNYHIYDSEKVKCKLCTEFFDIFLINTMRAHIETQHHEFYLVEQAIPLLTHFQVFDKETLSDISKLGITNIETEENSVLDFKNLTIKGLFKNDLRKYNNEFEQESYEKIYRQPFDSIEKFTFLRLHYNTLKKRKEALKKIETKREEIPLEGIEKFDQYYDTYSDNQTCYYRTVAYENNFELVGWYEINASKIFNMLITFNNIKKIDYFEEPKLLLLYWDIEKSSSQ</sequence>
<reference evidence="1" key="1">
    <citation type="submission" date="2021-06" db="EMBL/GenBank/DDBJ databases">
        <authorList>
            <person name="Kallberg Y."/>
            <person name="Tangrot J."/>
            <person name="Rosling A."/>
        </authorList>
    </citation>
    <scope>NUCLEOTIDE SEQUENCE</scope>
    <source>
        <strain evidence="1">FL966</strain>
    </source>
</reference>
<accession>A0A9N9KDM2</accession>
<evidence type="ECO:0000313" key="1">
    <source>
        <dbReference type="EMBL" id="CAG8824693.1"/>
    </source>
</evidence>
<comment type="caution">
    <text evidence="1">The sequence shown here is derived from an EMBL/GenBank/DDBJ whole genome shotgun (WGS) entry which is preliminary data.</text>
</comment>
<organism evidence="1 2">
    <name type="scientific">Cetraspora pellucida</name>
    <dbReference type="NCBI Taxonomy" id="1433469"/>
    <lineage>
        <taxon>Eukaryota</taxon>
        <taxon>Fungi</taxon>
        <taxon>Fungi incertae sedis</taxon>
        <taxon>Mucoromycota</taxon>
        <taxon>Glomeromycotina</taxon>
        <taxon>Glomeromycetes</taxon>
        <taxon>Diversisporales</taxon>
        <taxon>Gigasporaceae</taxon>
        <taxon>Cetraspora</taxon>
    </lineage>
</organism>
<dbReference type="EMBL" id="CAJVQA010054671">
    <property type="protein sequence ID" value="CAG8824693.1"/>
    <property type="molecule type" value="Genomic_DNA"/>
</dbReference>
<feature type="non-terminal residue" evidence="1">
    <location>
        <position position="1"/>
    </location>
</feature>
<proteinExistence type="predicted"/>
<feature type="non-terminal residue" evidence="1">
    <location>
        <position position="279"/>
    </location>
</feature>
<protein>
    <submittedName>
        <fullName evidence="1">15463_t:CDS:1</fullName>
    </submittedName>
</protein>